<dbReference type="Proteomes" id="UP000461880">
    <property type="component" value="Unassembled WGS sequence"/>
</dbReference>
<sequence length="163" mass="18834">MELRLTKPEDLETVMNIYARARDFMKETGNPRQWGLSNWPPEERIRKDIAASKSYVCMEGQKIAAVFYYDFGKDIDPTYRDIEGAWLSDAPYGVVHRIASAGIVPGAGSWCIQQMFERSRHLRMDTHPDNLIMQKTLLKLGFHKTGMIHVEEDDDPRIAFEKI</sequence>
<proteinExistence type="predicted"/>
<comment type="caution">
    <text evidence="1">The sequence shown here is derived from an EMBL/GenBank/DDBJ whole genome shotgun (WGS) entry which is preliminary data.</text>
</comment>
<dbReference type="AlphaFoldDB" id="A0A7X2NTM9"/>
<gene>
    <name evidence="1" type="ORF">FYJ51_10235</name>
</gene>
<keyword evidence="2" id="KW-1185">Reference proteome</keyword>
<protein>
    <submittedName>
        <fullName evidence="1">GNAT family N-acetyltransferase</fullName>
    </submittedName>
</protein>
<name>A0A7X2NTM9_9FIRM</name>
<dbReference type="InterPro" id="IPR016181">
    <property type="entry name" value="Acyl_CoA_acyltransferase"/>
</dbReference>
<dbReference type="GO" id="GO:0016740">
    <property type="term" value="F:transferase activity"/>
    <property type="evidence" value="ECO:0007669"/>
    <property type="project" value="UniProtKB-KW"/>
</dbReference>
<dbReference type="EMBL" id="VUMN01000027">
    <property type="protein sequence ID" value="MSS59272.1"/>
    <property type="molecule type" value="Genomic_DNA"/>
</dbReference>
<organism evidence="1 2">
    <name type="scientific">Stecheria intestinalis</name>
    <dbReference type="NCBI Taxonomy" id="2606630"/>
    <lineage>
        <taxon>Bacteria</taxon>
        <taxon>Bacillati</taxon>
        <taxon>Bacillota</taxon>
        <taxon>Erysipelotrichia</taxon>
        <taxon>Erysipelotrichales</taxon>
        <taxon>Erysipelotrichaceae</taxon>
        <taxon>Stecheria</taxon>
    </lineage>
</organism>
<evidence type="ECO:0000313" key="1">
    <source>
        <dbReference type="EMBL" id="MSS59272.1"/>
    </source>
</evidence>
<dbReference type="RefSeq" id="WP_154505476.1">
    <property type="nucleotide sequence ID" value="NZ_VUMN01000027.1"/>
</dbReference>
<reference evidence="1 2" key="1">
    <citation type="submission" date="2019-08" db="EMBL/GenBank/DDBJ databases">
        <title>In-depth cultivation of the pig gut microbiome towards novel bacterial diversity and tailored functional studies.</title>
        <authorList>
            <person name="Wylensek D."/>
            <person name="Hitch T.C.A."/>
            <person name="Clavel T."/>
        </authorList>
    </citation>
    <scope>NUCLEOTIDE SEQUENCE [LARGE SCALE GENOMIC DNA]</scope>
    <source>
        <strain evidence="1 2">Oil+RF-744-GAM-WT-6</strain>
    </source>
</reference>
<keyword evidence="1" id="KW-0808">Transferase</keyword>
<dbReference type="Gene3D" id="3.40.630.30">
    <property type="match status" value="1"/>
</dbReference>
<accession>A0A7X2NTM9</accession>
<dbReference type="SUPFAM" id="SSF55729">
    <property type="entry name" value="Acyl-CoA N-acyltransferases (Nat)"/>
    <property type="match status" value="1"/>
</dbReference>
<evidence type="ECO:0000313" key="2">
    <source>
        <dbReference type="Proteomes" id="UP000461880"/>
    </source>
</evidence>